<keyword evidence="2" id="KW-1133">Transmembrane helix</keyword>
<protein>
    <submittedName>
        <fullName evidence="3">Uncharacterized protein</fullName>
    </submittedName>
</protein>
<dbReference type="AlphaFoldDB" id="A0A0J9XJP3"/>
<feature type="compositionally biased region" description="Polar residues" evidence="1">
    <location>
        <begin position="1"/>
        <end position="44"/>
    </location>
</feature>
<feature type="transmembrane region" description="Helical" evidence="2">
    <location>
        <begin position="57"/>
        <end position="79"/>
    </location>
</feature>
<feature type="transmembrane region" description="Helical" evidence="2">
    <location>
        <begin position="224"/>
        <end position="248"/>
    </location>
</feature>
<evidence type="ECO:0000256" key="1">
    <source>
        <dbReference type="SAM" id="MobiDB-lite"/>
    </source>
</evidence>
<reference evidence="3" key="1">
    <citation type="submission" date="2014-03" db="EMBL/GenBank/DDBJ databases">
        <authorList>
            <person name="Casaregola S."/>
        </authorList>
    </citation>
    <scope>NUCLEOTIDE SEQUENCE [LARGE SCALE GENOMIC DNA]</scope>
    <source>
        <strain evidence="3">CLIB 918</strain>
    </source>
</reference>
<feature type="region of interest" description="Disordered" evidence="1">
    <location>
        <begin position="1"/>
        <end position="50"/>
    </location>
</feature>
<feature type="transmembrane region" description="Helical" evidence="2">
    <location>
        <begin position="277"/>
        <end position="302"/>
    </location>
</feature>
<evidence type="ECO:0000313" key="3">
    <source>
        <dbReference type="EMBL" id="CDO57500.1"/>
    </source>
</evidence>
<keyword evidence="2" id="KW-0472">Membrane</keyword>
<feature type="transmembrane region" description="Helical" evidence="2">
    <location>
        <begin position="194"/>
        <end position="218"/>
    </location>
</feature>
<organism evidence="3 4">
    <name type="scientific">Geotrichum candidum</name>
    <name type="common">Oospora lactis</name>
    <name type="synonym">Dipodascus geotrichum</name>
    <dbReference type="NCBI Taxonomy" id="1173061"/>
    <lineage>
        <taxon>Eukaryota</taxon>
        <taxon>Fungi</taxon>
        <taxon>Dikarya</taxon>
        <taxon>Ascomycota</taxon>
        <taxon>Saccharomycotina</taxon>
        <taxon>Dipodascomycetes</taxon>
        <taxon>Dipodascales</taxon>
        <taxon>Dipodascaceae</taxon>
        <taxon>Geotrichum</taxon>
    </lineage>
</organism>
<name>A0A0J9XJP3_GEOCN</name>
<evidence type="ECO:0000313" key="4">
    <source>
        <dbReference type="Proteomes" id="UP000242525"/>
    </source>
</evidence>
<dbReference type="EMBL" id="CCBN010000022">
    <property type="protein sequence ID" value="CDO57500.1"/>
    <property type="molecule type" value="Genomic_DNA"/>
</dbReference>
<comment type="caution">
    <text evidence="3">The sequence shown here is derived from an EMBL/GenBank/DDBJ whole genome shotgun (WGS) entry which is preliminary data.</text>
</comment>
<evidence type="ECO:0000256" key="2">
    <source>
        <dbReference type="SAM" id="Phobius"/>
    </source>
</evidence>
<dbReference type="Proteomes" id="UP000242525">
    <property type="component" value="Unassembled WGS sequence"/>
</dbReference>
<gene>
    <name evidence="3" type="ORF">BN980_GECA22s00785g</name>
</gene>
<keyword evidence="2" id="KW-0812">Transmembrane</keyword>
<proteinExistence type="predicted"/>
<accession>A0A0J9XJP3</accession>
<keyword evidence="4" id="KW-1185">Reference proteome</keyword>
<sequence length="318" mass="35977">MLMLPLQNQNMEATSTPPPYSTANISTLHANPQRSQPSQTNQRQDPPPKQDEVMPSMVFLLITIGVCLSILILTGFVLFGRNQVFISIPVTSVLNVSKPKAQNISQNSTAPIFSFTTEFDCLEKYLKEPEFKHKKIEGSFDFLRFKTALVKLEYYASGLQSSNCPHLNIQNVGQILTFNESCHRNDLISLRNHFDAITCILIPNFILLIFGFMLHIGVHFSASFGIFFLAVPWTITFGLHLTATIFNYKLNDKFRSLRSICFQPNVVVTGTTSKFKYIIIVVAVLYVIEFIFVLASFIRLVILKRAKKNNDEALQEIG</sequence>